<name>A0ACC6L210_9SPHI</name>
<sequence>MNHLSVLNQVPKKTNTYAVYAAVIVAALGYFVDIYDLLLFSIVRVPSLKSIGLSGKALTDSGIFLLNVQMVGMLLGGIFWGILGDKKGRLSVLFGSIFLYSIANIANGFVHSVESYALWRFIAGFGLAGELGAGITLVAELMPKGKRGQATTIVASVGVSGAVAAYYIAQYFTWQVSYFIGGGLGLSLLLLRIGVSESGMFYKVSQQETSRGNFLLLFSNWRIFLKYLRCIIIGVPLWFVVGILITLSPEFGKVLKVQGVVDAGSAVACCYGGLVFGDIASGILSQLLKSRIKVVFVFLCLSTIGITCYFFIENASLQTFYLICVFLGFSVGYWVIFMTIATEQFGTNIRATVTTTVPNFVRAAVVPLSLLFQFLYTLLDDSLIYAGAVVGLLCLSIAFWSLIKMKESFSTDLDFIEER</sequence>
<gene>
    <name evidence="1" type="ORF">J2X78_004132</name>
</gene>
<organism evidence="1 2">
    <name type="scientific">Pedobacter africanus</name>
    <dbReference type="NCBI Taxonomy" id="151894"/>
    <lineage>
        <taxon>Bacteria</taxon>
        <taxon>Pseudomonadati</taxon>
        <taxon>Bacteroidota</taxon>
        <taxon>Sphingobacteriia</taxon>
        <taxon>Sphingobacteriales</taxon>
        <taxon>Sphingobacteriaceae</taxon>
        <taxon>Pedobacter</taxon>
    </lineage>
</organism>
<dbReference type="Proteomes" id="UP001246858">
    <property type="component" value="Unassembled WGS sequence"/>
</dbReference>
<keyword evidence="2" id="KW-1185">Reference proteome</keyword>
<protein>
    <submittedName>
        <fullName evidence="1">MFS family permease</fullName>
    </submittedName>
</protein>
<comment type="caution">
    <text evidence="1">The sequence shown here is derived from an EMBL/GenBank/DDBJ whole genome shotgun (WGS) entry which is preliminary data.</text>
</comment>
<evidence type="ECO:0000313" key="2">
    <source>
        <dbReference type="Proteomes" id="UP001246858"/>
    </source>
</evidence>
<evidence type="ECO:0000313" key="1">
    <source>
        <dbReference type="EMBL" id="MDR6785547.1"/>
    </source>
</evidence>
<proteinExistence type="predicted"/>
<accession>A0ACC6L210</accession>
<dbReference type="EMBL" id="JAVDTF010000004">
    <property type="protein sequence ID" value="MDR6785547.1"/>
    <property type="molecule type" value="Genomic_DNA"/>
</dbReference>
<reference evidence="1" key="1">
    <citation type="submission" date="2023-07" db="EMBL/GenBank/DDBJ databases">
        <title>Sorghum-associated microbial communities from plants grown in Nebraska, USA.</title>
        <authorList>
            <person name="Schachtman D."/>
        </authorList>
    </citation>
    <scope>NUCLEOTIDE SEQUENCE</scope>
    <source>
        <strain evidence="1">2697</strain>
    </source>
</reference>